<dbReference type="InterPro" id="IPR000210">
    <property type="entry name" value="BTB/POZ_dom"/>
</dbReference>
<dbReference type="EMBL" id="JAMRDG010000002">
    <property type="protein sequence ID" value="KAJ3687079.1"/>
    <property type="molecule type" value="Genomic_DNA"/>
</dbReference>
<dbReference type="InterPro" id="IPR056423">
    <property type="entry name" value="BACK_BPM_SPOP"/>
</dbReference>
<dbReference type="CDD" id="cd18280">
    <property type="entry name" value="BTB_POZ_BPM_plant"/>
    <property type="match status" value="1"/>
</dbReference>
<dbReference type="Pfam" id="PF00651">
    <property type="entry name" value="BTB"/>
    <property type="match status" value="1"/>
</dbReference>
<evidence type="ECO:0008006" key="7">
    <source>
        <dbReference type="Google" id="ProtNLM"/>
    </source>
</evidence>
<dbReference type="SUPFAM" id="SSF49599">
    <property type="entry name" value="TRAF domain-like"/>
    <property type="match status" value="1"/>
</dbReference>
<dbReference type="InterPro" id="IPR002083">
    <property type="entry name" value="MATH/TRAF_dom"/>
</dbReference>
<dbReference type="InterPro" id="IPR011333">
    <property type="entry name" value="SKP1/BTB/POZ_sf"/>
</dbReference>
<dbReference type="PROSITE" id="PS50097">
    <property type="entry name" value="BTB"/>
    <property type="match status" value="1"/>
</dbReference>
<evidence type="ECO:0000313" key="6">
    <source>
        <dbReference type="Proteomes" id="UP001210211"/>
    </source>
</evidence>
<keyword evidence="6" id="KW-1185">Reference proteome</keyword>
<dbReference type="SUPFAM" id="SSF54695">
    <property type="entry name" value="POZ domain"/>
    <property type="match status" value="1"/>
</dbReference>
<dbReference type="Gene3D" id="2.60.210.10">
    <property type="entry name" value="Apoptosis, Tumor Necrosis Factor Receptor Associated Protein 2, Chain A"/>
    <property type="match status" value="1"/>
</dbReference>
<comment type="pathway">
    <text evidence="1">Protein modification; protein ubiquitination.</text>
</comment>
<dbReference type="Pfam" id="PF24570">
    <property type="entry name" value="BACK_BPM_SPOP"/>
    <property type="match status" value="1"/>
</dbReference>
<accession>A0AAD6EJX2</accession>
<protein>
    <recommendedName>
        <fullName evidence="7">BTB/POZ domain-containing protein</fullName>
    </recommendedName>
</protein>
<organism evidence="5 6">
    <name type="scientific">Rhynchospora tenuis</name>
    <dbReference type="NCBI Taxonomy" id="198213"/>
    <lineage>
        <taxon>Eukaryota</taxon>
        <taxon>Viridiplantae</taxon>
        <taxon>Streptophyta</taxon>
        <taxon>Embryophyta</taxon>
        <taxon>Tracheophyta</taxon>
        <taxon>Spermatophyta</taxon>
        <taxon>Magnoliopsida</taxon>
        <taxon>Liliopsida</taxon>
        <taxon>Poales</taxon>
        <taxon>Cyperaceae</taxon>
        <taxon>Cyperoideae</taxon>
        <taxon>Rhynchosporeae</taxon>
        <taxon>Rhynchospora</taxon>
    </lineage>
</organism>
<dbReference type="InterPro" id="IPR008974">
    <property type="entry name" value="TRAF-like"/>
</dbReference>
<comment type="caution">
    <text evidence="5">The sequence shown here is derived from an EMBL/GenBank/DDBJ whole genome shotgun (WGS) entry which is preliminary data.</text>
</comment>
<dbReference type="InterPro" id="IPR045005">
    <property type="entry name" value="BPM1-6"/>
</dbReference>
<name>A0AAD6EJX2_9POAL</name>
<dbReference type="Proteomes" id="UP001210211">
    <property type="component" value="Unassembled WGS sequence"/>
</dbReference>
<dbReference type="PANTHER" id="PTHR26379:SF187">
    <property type="entry name" value="OS07G0655300 PROTEIN"/>
    <property type="match status" value="1"/>
</dbReference>
<evidence type="ECO:0000256" key="2">
    <source>
        <dbReference type="ARBA" id="ARBA00010846"/>
    </source>
</evidence>
<dbReference type="SMART" id="SM00225">
    <property type="entry name" value="BTB"/>
    <property type="match status" value="1"/>
</dbReference>
<sequence>MSLSANDSVDTPETASTLRVDEVTGSHIFKIMRYSVQMGIKKGKFLESATFNVGGYEWSIHYYPNGQKSADEDCTSIFVVLKSKDEHVKAQISFIMLDQNRNPLSERQTTEVYTFSVDTSDNFGYGDFVKRSIFESVLKDDCLIIRCTVSVFKDFPVEPDFPLLVPPPLAIEQLSNLLEAGYGADVTFQVKGELFIAHKCILAMRSQVFQAQFFGELKEKSGDVIKIEDMEAPVFKSLLHFIYSDTIPEFQEINESEKNRLAQHLLAAAERYNLDRLKAICENILYGSIDKSNVVALFSFADMHNCVHLKRACLKYLASPEILGEVVATKKLKVSLEL</sequence>
<evidence type="ECO:0000313" key="5">
    <source>
        <dbReference type="EMBL" id="KAJ3687079.1"/>
    </source>
</evidence>
<reference evidence="5 6" key="1">
    <citation type="journal article" date="2022" name="Cell">
        <title>Repeat-based holocentromeres influence genome architecture and karyotype evolution.</title>
        <authorList>
            <person name="Hofstatter P.G."/>
            <person name="Thangavel G."/>
            <person name="Lux T."/>
            <person name="Neumann P."/>
            <person name="Vondrak T."/>
            <person name="Novak P."/>
            <person name="Zhang M."/>
            <person name="Costa L."/>
            <person name="Castellani M."/>
            <person name="Scott A."/>
            <person name="Toegelov H."/>
            <person name="Fuchs J."/>
            <person name="Mata-Sucre Y."/>
            <person name="Dias Y."/>
            <person name="Vanzela A.L.L."/>
            <person name="Huettel B."/>
            <person name="Almeida C.C.S."/>
            <person name="Simkova H."/>
            <person name="Souza G."/>
            <person name="Pedrosa-Harand A."/>
            <person name="Macas J."/>
            <person name="Mayer K.F.X."/>
            <person name="Houben A."/>
            <person name="Marques A."/>
        </authorList>
    </citation>
    <scope>NUCLEOTIDE SEQUENCE [LARGE SCALE GENOMIC DNA]</scope>
    <source>
        <strain evidence="5">RhyTen1mFocal</strain>
    </source>
</reference>
<gene>
    <name evidence="5" type="ORF">LUZ61_016243</name>
</gene>
<dbReference type="Pfam" id="PF22486">
    <property type="entry name" value="MATH_2"/>
    <property type="match status" value="1"/>
</dbReference>
<dbReference type="GO" id="GO:0016567">
    <property type="term" value="P:protein ubiquitination"/>
    <property type="evidence" value="ECO:0007669"/>
    <property type="project" value="InterPro"/>
</dbReference>
<dbReference type="CDD" id="cd00121">
    <property type="entry name" value="MATH"/>
    <property type="match status" value="1"/>
</dbReference>
<evidence type="ECO:0000259" key="3">
    <source>
        <dbReference type="PROSITE" id="PS50097"/>
    </source>
</evidence>
<dbReference type="Gene3D" id="3.30.710.10">
    <property type="entry name" value="Potassium Channel Kv1.1, Chain A"/>
    <property type="match status" value="1"/>
</dbReference>
<evidence type="ECO:0000259" key="4">
    <source>
        <dbReference type="PROSITE" id="PS50144"/>
    </source>
</evidence>
<evidence type="ECO:0000256" key="1">
    <source>
        <dbReference type="ARBA" id="ARBA00004906"/>
    </source>
</evidence>
<feature type="domain" description="MATH" evidence="4">
    <location>
        <begin position="24"/>
        <end position="149"/>
    </location>
</feature>
<dbReference type="SMART" id="SM00061">
    <property type="entry name" value="MATH"/>
    <property type="match status" value="1"/>
</dbReference>
<comment type="similarity">
    <text evidence="2">Belongs to the Tdpoz family.</text>
</comment>
<dbReference type="AlphaFoldDB" id="A0AAD6EJX2"/>
<feature type="domain" description="BTB" evidence="3">
    <location>
        <begin position="184"/>
        <end position="251"/>
    </location>
</feature>
<proteinExistence type="inferred from homology"/>
<dbReference type="PROSITE" id="PS50144">
    <property type="entry name" value="MATH"/>
    <property type="match status" value="1"/>
</dbReference>
<dbReference type="PANTHER" id="PTHR26379">
    <property type="entry name" value="BTB/POZ AND MATH DOMAIN-CONTAINING PROTEIN 1"/>
    <property type="match status" value="1"/>
</dbReference>